<gene>
    <name evidence="3" type="ORF">LEMA_P036590.1</name>
</gene>
<dbReference type="OrthoDB" id="5363135at2759"/>
<dbReference type="Pfam" id="PF20415">
    <property type="entry name" value="DUF6699"/>
    <property type="match status" value="1"/>
</dbReference>
<evidence type="ECO:0000256" key="1">
    <source>
        <dbReference type="SAM" id="MobiDB-lite"/>
    </source>
</evidence>
<dbReference type="EMBL" id="FP929116">
    <property type="protein sequence ID" value="CBX93985.1"/>
    <property type="molecule type" value="Genomic_DNA"/>
</dbReference>
<dbReference type="AlphaFoldDB" id="E4ZQI0"/>
<keyword evidence="4" id="KW-1185">Reference proteome</keyword>
<feature type="domain" description="DUF6699" evidence="2">
    <location>
        <begin position="190"/>
        <end position="265"/>
    </location>
</feature>
<dbReference type="Proteomes" id="UP000002668">
    <property type="component" value="Genome"/>
</dbReference>
<protein>
    <submittedName>
        <fullName evidence="3">Predicted protein</fullName>
    </submittedName>
</protein>
<reference evidence="4" key="1">
    <citation type="journal article" date="2011" name="Nat. Commun.">
        <title>Effector diversification within compartments of the Leptosphaeria maculans genome affected by Repeat-Induced Point mutations.</title>
        <authorList>
            <person name="Rouxel T."/>
            <person name="Grandaubert J."/>
            <person name="Hane J.K."/>
            <person name="Hoede C."/>
            <person name="van de Wouw A.P."/>
            <person name="Couloux A."/>
            <person name="Dominguez V."/>
            <person name="Anthouard V."/>
            <person name="Bally P."/>
            <person name="Bourras S."/>
            <person name="Cozijnsen A.J."/>
            <person name="Ciuffetti L.M."/>
            <person name="Degrave A."/>
            <person name="Dilmaghani A."/>
            <person name="Duret L."/>
            <person name="Fudal I."/>
            <person name="Goodwin S.B."/>
            <person name="Gout L."/>
            <person name="Glaser N."/>
            <person name="Linglin J."/>
            <person name="Kema G.H.J."/>
            <person name="Lapalu N."/>
            <person name="Lawrence C.B."/>
            <person name="May K."/>
            <person name="Meyer M."/>
            <person name="Ollivier B."/>
            <person name="Poulain J."/>
            <person name="Schoch C.L."/>
            <person name="Simon A."/>
            <person name="Spatafora J.W."/>
            <person name="Stachowiak A."/>
            <person name="Turgeon B.G."/>
            <person name="Tyler B.M."/>
            <person name="Vincent D."/>
            <person name="Weissenbach J."/>
            <person name="Amselem J."/>
            <person name="Quesneville H."/>
            <person name="Oliver R.P."/>
            <person name="Wincker P."/>
            <person name="Balesdent M.-H."/>
            <person name="Howlett B.J."/>
        </authorList>
    </citation>
    <scope>NUCLEOTIDE SEQUENCE [LARGE SCALE GENOMIC DNA]</scope>
    <source>
        <strain evidence="4">JN3 / isolate v23.1.3 / race Av1-4-5-6-7-8</strain>
    </source>
</reference>
<evidence type="ECO:0000313" key="3">
    <source>
        <dbReference type="EMBL" id="CBX93985.1"/>
    </source>
</evidence>
<evidence type="ECO:0000259" key="2">
    <source>
        <dbReference type="Pfam" id="PF20415"/>
    </source>
</evidence>
<dbReference type="VEuPathDB" id="FungiDB:LEMA_P036590.1"/>
<feature type="region of interest" description="Disordered" evidence="1">
    <location>
        <begin position="280"/>
        <end position="307"/>
    </location>
</feature>
<dbReference type="InParanoid" id="E4ZQI0"/>
<dbReference type="HOGENOM" id="CLU_078844_0_0_1"/>
<dbReference type="InterPro" id="IPR046522">
    <property type="entry name" value="DUF6699"/>
</dbReference>
<accession>E4ZQI0</accession>
<evidence type="ECO:0000313" key="4">
    <source>
        <dbReference type="Proteomes" id="UP000002668"/>
    </source>
</evidence>
<dbReference type="GeneID" id="13283178"/>
<sequence length="307" mass="33674">MLSLPSSVAVPPGTLPVLDVSKPPAQPPAISPHSSHPSRLALIGSTWWCAHQVTLLESPVLPPMPHKHARPPFHSLPSSYSLLRLSTLLCALSCPQLHTPTTRLLQLSNYSPPSSAPSLLSPLCCFTTMAAATEETLHKVDSLVEENKDGAAKKGHRRASSMAADVYRIEDLEKEDKDIEISIETQKLGWKLNKSPTTVEDPAVLKLPLTNPKLKSITLHFPLGLEVTARNLKGVTIKDALDAIHKQFKKRQDDEFEKPYLAGFEWDREECYTRFIVHQSSQPTSSMSGGSGGGKKKKNKKVEEEAG</sequence>
<dbReference type="eggNOG" id="ENOG502S5UU">
    <property type="taxonomic scope" value="Eukaryota"/>
</dbReference>
<proteinExistence type="predicted"/>
<organism evidence="4">
    <name type="scientific">Leptosphaeria maculans (strain JN3 / isolate v23.1.3 / race Av1-4-5-6-7-8)</name>
    <name type="common">Blackleg fungus</name>
    <name type="synonym">Phoma lingam</name>
    <dbReference type="NCBI Taxonomy" id="985895"/>
    <lineage>
        <taxon>Eukaryota</taxon>
        <taxon>Fungi</taxon>
        <taxon>Dikarya</taxon>
        <taxon>Ascomycota</taxon>
        <taxon>Pezizomycotina</taxon>
        <taxon>Dothideomycetes</taxon>
        <taxon>Pleosporomycetidae</taxon>
        <taxon>Pleosporales</taxon>
        <taxon>Pleosporineae</taxon>
        <taxon>Leptosphaeriaceae</taxon>
        <taxon>Plenodomus</taxon>
        <taxon>Plenodomus lingam/Leptosphaeria maculans species complex</taxon>
    </lineage>
</organism>
<name>E4ZQI0_LEPMJ</name>